<keyword evidence="1" id="KW-1133">Transmembrane helix</keyword>
<keyword evidence="1" id="KW-0472">Membrane</keyword>
<reference evidence="2 3" key="1">
    <citation type="submission" date="2021-10" db="EMBL/GenBank/DDBJ databases">
        <authorList>
            <person name="Chen M."/>
        </authorList>
    </citation>
    <scope>NUCLEOTIDE SEQUENCE [LARGE SCALE GENOMIC DNA]</scope>
    <source>
        <strain evidence="2 3">H3-26</strain>
    </source>
</reference>
<keyword evidence="1" id="KW-0812">Transmembrane</keyword>
<sequence length="64" mass="7189">MCEAATWSCFTLVLLWFYSGFTLVLLRVSAPLRQKDFLSEHHHALGLICGLSQLPVAEHLGIFT</sequence>
<evidence type="ECO:0000313" key="3">
    <source>
        <dbReference type="Proteomes" id="UP001198034"/>
    </source>
</evidence>
<dbReference type="Proteomes" id="UP001198034">
    <property type="component" value="Unassembled WGS sequence"/>
</dbReference>
<dbReference type="EMBL" id="JAJAWG010000017">
    <property type="protein sequence ID" value="MCB5197567.1"/>
    <property type="molecule type" value="Genomic_DNA"/>
</dbReference>
<evidence type="ECO:0000313" key="2">
    <source>
        <dbReference type="EMBL" id="MCB5197567.1"/>
    </source>
</evidence>
<keyword evidence="3" id="KW-1185">Reference proteome</keyword>
<proteinExistence type="predicted"/>
<protein>
    <submittedName>
        <fullName evidence="2">Uncharacterized protein</fullName>
    </submittedName>
</protein>
<name>A0ABS8BPB5_9NEIS</name>
<gene>
    <name evidence="2" type="ORF">LG219_14995</name>
</gene>
<comment type="caution">
    <text evidence="2">The sequence shown here is derived from an EMBL/GenBank/DDBJ whole genome shotgun (WGS) entry which is preliminary data.</text>
</comment>
<feature type="transmembrane region" description="Helical" evidence="1">
    <location>
        <begin position="6"/>
        <end position="26"/>
    </location>
</feature>
<evidence type="ECO:0000256" key="1">
    <source>
        <dbReference type="SAM" id="Phobius"/>
    </source>
</evidence>
<accession>A0ABS8BPB5</accession>
<organism evidence="2 3">
    <name type="scientific">Deefgea salmonis</name>
    <dbReference type="NCBI Taxonomy" id="2875502"/>
    <lineage>
        <taxon>Bacteria</taxon>
        <taxon>Pseudomonadati</taxon>
        <taxon>Pseudomonadota</taxon>
        <taxon>Betaproteobacteria</taxon>
        <taxon>Neisseriales</taxon>
        <taxon>Chitinibacteraceae</taxon>
        <taxon>Deefgea</taxon>
    </lineage>
</organism>
<dbReference type="RefSeq" id="WP_226765255.1">
    <property type="nucleotide sequence ID" value="NZ_JAJAWG010000017.1"/>
</dbReference>